<sequence>MEENRSFLKRKAVPVTRRKKILLYIVLAVFITAGAGAAGFVIWALNGYSAAPEAQDCAGQGSGEPLSFGSGTETAGLIFYPGARVEQEAYSCLAEKIADKGYFTVVPDMPLNLAIFGRNKAEDIMAANPQVDEWYLAGHSLGGAMASFFAARSTEDLAGLIFVGSYPGADLSDSDLPVLSVYGERDGLSTPEDIFDRADMLPEETVYMEIEGANHAGFGTYGAQSGDLESLIGPDEQQAKTAEAIHSWILDQQRE</sequence>
<organism evidence="3 4">
    <name type="scientific">Alteribacter lacisalsi</name>
    <dbReference type="NCBI Taxonomy" id="2045244"/>
    <lineage>
        <taxon>Bacteria</taxon>
        <taxon>Bacillati</taxon>
        <taxon>Bacillota</taxon>
        <taxon>Bacilli</taxon>
        <taxon>Bacillales</taxon>
        <taxon>Bacillaceae</taxon>
        <taxon>Alteribacter</taxon>
    </lineage>
</organism>
<proteinExistence type="predicted"/>
<keyword evidence="1" id="KW-0472">Membrane</keyword>
<accession>A0A2W0HHB7</accession>
<keyword evidence="4" id="KW-1185">Reference proteome</keyword>
<dbReference type="GO" id="GO:0016787">
    <property type="term" value="F:hydrolase activity"/>
    <property type="evidence" value="ECO:0007669"/>
    <property type="project" value="UniProtKB-KW"/>
</dbReference>
<keyword evidence="1" id="KW-1133">Transmembrane helix</keyword>
<evidence type="ECO:0000313" key="3">
    <source>
        <dbReference type="EMBL" id="PYZ96322.1"/>
    </source>
</evidence>
<dbReference type="InterPro" id="IPR029059">
    <property type="entry name" value="AB_hydrolase_5"/>
</dbReference>
<dbReference type="InterPro" id="IPR029058">
    <property type="entry name" value="AB_hydrolase_fold"/>
</dbReference>
<keyword evidence="3" id="KW-0378">Hydrolase</keyword>
<gene>
    <name evidence="3" type="ORF">CR205_11365</name>
</gene>
<dbReference type="EMBL" id="PDOF01000002">
    <property type="protein sequence ID" value="PYZ96322.1"/>
    <property type="molecule type" value="Genomic_DNA"/>
</dbReference>
<protein>
    <submittedName>
        <fullName evidence="3">Alpha/beta hydrolase</fullName>
    </submittedName>
</protein>
<evidence type="ECO:0000256" key="1">
    <source>
        <dbReference type="SAM" id="Phobius"/>
    </source>
</evidence>
<dbReference type="Pfam" id="PF12695">
    <property type="entry name" value="Abhydrolase_5"/>
    <property type="match status" value="1"/>
</dbReference>
<dbReference type="Proteomes" id="UP000248066">
    <property type="component" value="Unassembled WGS sequence"/>
</dbReference>
<dbReference type="Gene3D" id="3.40.50.1820">
    <property type="entry name" value="alpha/beta hydrolase"/>
    <property type="match status" value="1"/>
</dbReference>
<feature type="transmembrane region" description="Helical" evidence="1">
    <location>
        <begin position="21"/>
        <end position="45"/>
    </location>
</feature>
<evidence type="ECO:0000313" key="4">
    <source>
        <dbReference type="Proteomes" id="UP000248066"/>
    </source>
</evidence>
<dbReference type="AlphaFoldDB" id="A0A2W0HHB7"/>
<name>A0A2W0HHB7_9BACI</name>
<evidence type="ECO:0000259" key="2">
    <source>
        <dbReference type="Pfam" id="PF12695"/>
    </source>
</evidence>
<keyword evidence="1" id="KW-0812">Transmembrane</keyword>
<reference evidence="3 4" key="1">
    <citation type="submission" date="2017-10" db="EMBL/GenBank/DDBJ databases">
        <title>Bacillus sp. nov., a halophilic bacterium isolated from a Yangshapao Lake.</title>
        <authorList>
            <person name="Wang H."/>
        </authorList>
    </citation>
    <scope>NUCLEOTIDE SEQUENCE [LARGE SCALE GENOMIC DNA]</scope>
    <source>
        <strain evidence="3 4">YSP-3</strain>
    </source>
</reference>
<feature type="domain" description="Alpha/beta hydrolase fold-5" evidence="2">
    <location>
        <begin position="76"/>
        <end position="238"/>
    </location>
</feature>
<dbReference type="SUPFAM" id="SSF53474">
    <property type="entry name" value="alpha/beta-Hydrolases"/>
    <property type="match status" value="1"/>
</dbReference>
<comment type="caution">
    <text evidence="3">The sequence shown here is derived from an EMBL/GenBank/DDBJ whole genome shotgun (WGS) entry which is preliminary data.</text>
</comment>